<keyword evidence="6" id="KW-0934">Plastid</keyword>
<keyword evidence="2 3" id="KW-0648">Protein biosynthesis</keyword>
<sequence length="113" mass="13035">MEGIIFSYIHTNHKVGVMIELNCETDFVSKRPEFYQLAKNIAMQIAASDLIHGSNDNINNKLTVKKNQKLLLMKSFFIKNNKITIEQLINQNIILLGENIIISRFIKFILAQK</sequence>
<dbReference type="GO" id="GO:0005739">
    <property type="term" value="C:mitochondrion"/>
    <property type="evidence" value="ECO:0007669"/>
    <property type="project" value="UniProtKB-SubCell"/>
</dbReference>
<name>A0A3S8UVX0_9FLOR</name>
<keyword evidence="4" id="KW-0496">Mitochondrion</keyword>
<evidence type="ECO:0000256" key="3">
    <source>
        <dbReference type="HAMAP-Rule" id="MF_00050"/>
    </source>
</evidence>
<dbReference type="PANTHER" id="PTHR11741">
    <property type="entry name" value="ELONGATION FACTOR TS"/>
    <property type="match status" value="1"/>
</dbReference>
<feature type="domain" description="Translation elongation factor EFTs/EF1B dimerisation" evidence="5">
    <location>
        <begin position="16"/>
        <end position="108"/>
    </location>
</feature>
<geneLocation type="plastid" evidence="6"/>
<evidence type="ECO:0000256" key="1">
    <source>
        <dbReference type="ARBA" id="ARBA00022768"/>
    </source>
</evidence>
<protein>
    <recommendedName>
        <fullName evidence="4">Elongation factor Ts, mitochondrial</fullName>
        <shortName evidence="4">EF-Ts</shortName>
        <shortName evidence="4">EF-TsMt</shortName>
    </recommendedName>
</protein>
<dbReference type="InterPro" id="IPR036402">
    <property type="entry name" value="EF-Ts_dimer_sf"/>
</dbReference>
<comment type="subcellular location">
    <subcellularLocation>
        <location evidence="3">Cytoplasm</location>
    </subcellularLocation>
    <subcellularLocation>
        <location evidence="4">Mitochondrion</location>
    </subcellularLocation>
</comment>
<dbReference type="InterPro" id="IPR001816">
    <property type="entry name" value="Transl_elong_EFTs/EF1B"/>
</dbReference>
<reference evidence="6" key="1">
    <citation type="journal article" date="2018" name="J. Phycol.">
        <title>Molecular phylogenetics supports a clade of red algal parasites retaining native plastids: taxonomy and terminology revised.</title>
        <authorList>
            <person name="Salomaki E.D."/>
            <person name="Lane C.E."/>
        </authorList>
    </citation>
    <scope>NUCLEOTIDE SEQUENCE</scope>
</reference>
<dbReference type="HAMAP" id="MF_00050">
    <property type="entry name" value="EF_Ts"/>
    <property type="match status" value="1"/>
</dbReference>
<evidence type="ECO:0000313" key="6">
    <source>
        <dbReference type="EMBL" id="AZL87972.1"/>
    </source>
</evidence>
<evidence type="ECO:0000256" key="4">
    <source>
        <dbReference type="HAMAP-Rule" id="MF_03135"/>
    </source>
</evidence>
<dbReference type="InterPro" id="IPR018101">
    <property type="entry name" value="Transl_elong_Ts_CS"/>
</dbReference>
<dbReference type="GO" id="GO:0003746">
    <property type="term" value="F:translation elongation factor activity"/>
    <property type="evidence" value="ECO:0007669"/>
    <property type="project" value="UniProtKB-UniRule"/>
</dbReference>
<dbReference type="AlphaFoldDB" id="A0A3S8UVX0"/>
<dbReference type="EMBL" id="MK039117">
    <property type="protein sequence ID" value="AZL87972.1"/>
    <property type="molecule type" value="Genomic_DNA"/>
</dbReference>
<dbReference type="InterPro" id="IPR014039">
    <property type="entry name" value="Transl_elong_EFTs/EF1B_dimer"/>
</dbReference>
<comment type="function">
    <text evidence="3">Associates with the EF-Tu.GDP complex and induces the exchange of GDP to GTP. It remains bound to the aminoacyl-tRNA.EF-Tu.GTP complex up to the GTP hydrolysis stage on the ribosome.</text>
</comment>
<evidence type="ECO:0000259" key="5">
    <source>
        <dbReference type="Pfam" id="PF00889"/>
    </source>
</evidence>
<accession>A0A3S8UVX0</accession>
<proteinExistence type="inferred from homology"/>
<keyword evidence="1 3" id="KW-0251">Elongation factor</keyword>
<keyword evidence="3" id="KW-0963">Cytoplasm</keyword>
<evidence type="ECO:0000256" key="2">
    <source>
        <dbReference type="ARBA" id="ARBA00022917"/>
    </source>
</evidence>
<dbReference type="SUPFAM" id="SSF54713">
    <property type="entry name" value="Elongation factor Ts (EF-Ts), dimerisation domain"/>
    <property type="match status" value="1"/>
</dbReference>
<dbReference type="Pfam" id="PF00889">
    <property type="entry name" value="EF_TS"/>
    <property type="match status" value="1"/>
</dbReference>
<dbReference type="Gene3D" id="3.30.479.20">
    <property type="entry name" value="Elongation factor Ts, dimerisation domain"/>
    <property type="match status" value="1"/>
</dbReference>
<dbReference type="PANTHER" id="PTHR11741:SF0">
    <property type="entry name" value="ELONGATION FACTOR TS, MITOCHONDRIAL"/>
    <property type="match status" value="1"/>
</dbReference>
<organism evidence="6">
    <name type="scientific">Leachiella pacifica</name>
    <dbReference type="NCBI Taxonomy" id="282357"/>
    <lineage>
        <taxon>Eukaryota</taxon>
        <taxon>Rhodophyta</taxon>
        <taxon>Florideophyceae</taxon>
        <taxon>Rhodymeniophycidae</taxon>
        <taxon>Gigartinales</taxon>
        <taxon>Choreocolacaceae</taxon>
        <taxon>Leachiella</taxon>
    </lineage>
</organism>
<dbReference type="PROSITE" id="PS01127">
    <property type="entry name" value="EF_TS_2"/>
    <property type="match status" value="1"/>
</dbReference>
<comment type="similarity">
    <text evidence="3">Belongs to the EF-Ts family.</text>
</comment>
<gene>
    <name evidence="6" type="primary">tsf</name>
</gene>